<reference evidence="1" key="1">
    <citation type="submission" date="2025-08" db="UniProtKB">
        <authorList>
            <consortium name="Ensembl"/>
        </authorList>
    </citation>
    <scope>IDENTIFICATION</scope>
</reference>
<evidence type="ECO:0000313" key="2">
    <source>
        <dbReference type="Proteomes" id="UP000694728"/>
    </source>
</evidence>
<dbReference type="Gene3D" id="2.20.25.10">
    <property type="match status" value="1"/>
</dbReference>
<dbReference type="InterPro" id="IPR038765">
    <property type="entry name" value="Papain-like_cys_pep_sf"/>
</dbReference>
<dbReference type="InterPro" id="IPR036339">
    <property type="entry name" value="PUB-like_dom_sf"/>
</dbReference>
<name>A0A8D1H462_PIG</name>
<dbReference type="SUPFAM" id="SSF143503">
    <property type="entry name" value="PUG domain-like"/>
    <property type="match status" value="1"/>
</dbReference>
<proteinExistence type="predicted"/>
<protein>
    <submittedName>
        <fullName evidence="1">Uncharacterized protein</fullName>
    </submittedName>
</protein>
<organism evidence="1 2">
    <name type="scientific">Sus scrofa</name>
    <name type="common">Pig</name>
    <dbReference type="NCBI Taxonomy" id="9823"/>
    <lineage>
        <taxon>Eukaryota</taxon>
        <taxon>Metazoa</taxon>
        <taxon>Chordata</taxon>
        <taxon>Craniata</taxon>
        <taxon>Vertebrata</taxon>
        <taxon>Euteleostomi</taxon>
        <taxon>Mammalia</taxon>
        <taxon>Eutheria</taxon>
        <taxon>Laurasiatheria</taxon>
        <taxon>Artiodactyla</taxon>
        <taxon>Suina</taxon>
        <taxon>Suidae</taxon>
        <taxon>Sus</taxon>
    </lineage>
</organism>
<evidence type="ECO:0000313" key="1">
    <source>
        <dbReference type="Ensembl" id="ENSSSCP00045013226.1"/>
    </source>
</evidence>
<dbReference type="Proteomes" id="UP000694728">
    <property type="component" value="Unplaced"/>
</dbReference>
<dbReference type="Gene3D" id="1.20.58.2190">
    <property type="match status" value="1"/>
</dbReference>
<sequence length="363" mass="42465">SVQPLASTTATATWALSHVCNLQLKSYLFFPLLLDTYSEHLLFSPSEEKFISLEITKSNFGIRLLPMKGTVKNLFSMGFIENKSDHIIVHSLKLNILHVCMYERLYLQHINVKTVPQQELPGMAQERKSKVKSQYKTTHLESQSLKDAKIIQWRKDNFFNWVNDPALPKCAKQTNSQKVSLWLSGEGQTWSAQRTANMYCEACKHDMLYPFYQNREKWSQTRLGSCVEYSECVNLVSQIRNSEKKFVWSYSKNSWTGIQTPYQQKVRHCKMCLRICDKWYLWELGNGRKVNYILIIPKDETPEVRWNFKATHEEVISYRNITKTATIKKTVTSIIQERAIFLQSFRICYLMSRIIVEGLELIS</sequence>
<accession>A0A8D1H462</accession>
<dbReference type="AlphaFoldDB" id="A0A8D1H462"/>
<dbReference type="Gene3D" id="3.10.620.30">
    <property type="match status" value="1"/>
</dbReference>
<dbReference type="Ensembl" id="ENSSSCT00045019281.1">
    <property type="protein sequence ID" value="ENSSSCP00045013226.1"/>
    <property type="gene ID" value="ENSSSCG00045011255.1"/>
</dbReference>
<dbReference type="SUPFAM" id="SSF54001">
    <property type="entry name" value="Cysteine proteinases"/>
    <property type="match status" value="1"/>
</dbReference>